<organism evidence="3">
    <name type="scientific">marine sediment metagenome</name>
    <dbReference type="NCBI Taxonomy" id="412755"/>
    <lineage>
        <taxon>unclassified sequences</taxon>
        <taxon>metagenomes</taxon>
        <taxon>ecological metagenomes</taxon>
    </lineage>
</organism>
<sequence length="90" mass="9461">MILDKFALTGKVAIVTGAGRSIGRGIALGFAEAGADIVCAARTVSEIESVASEIRNLGRRAIAVPCDVREAEQVDNMVSKALEEFGRIDI</sequence>
<dbReference type="PANTHER" id="PTHR43669:SF14">
    <property type="entry name" value="OXIDOREDUCTASE"/>
    <property type="match status" value="1"/>
</dbReference>
<feature type="non-terminal residue" evidence="3">
    <location>
        <position position="90"/>
    </location>
</feature>
<dbReference type="EMBL" id="BARV01041186">
    <property type="protein sequence ID" value="GAI48467.1"/>
    <property type="molecule type" value="Genomic_DNA"/>
</dbReference>
<comment type="caution">
    <text evidence="3">The sequence shown here is derived from an EMBL/GenBank/DDBJ whole genome shotgun (WGS) entry which is preliminary data.</text>
</comment>
<reference evidence="3" key="1">
    <citation type="journal article" date="2014" name="Front. Microbiol.">
        <title>High frequency of phylogenetically diverse reductive dehalogenase-homologous genes in deep subseafloor sedimentary metagenomes.</title>
        <authorList>
            <person name="Kawai M."/>
            <person name="Futagami T."/>
            <person name="Toyoda A."/>
            <person name="Takaki Y."/>
            <person name="Nishi S."/>
            <person name="Hori S."/>
            <person name="Arai W."/>
            <person name="Tsubouchi T."/>
            <person name="Morono Y."/>
            <person name="Uchiyama I."/>
            <person name="Ito T."/>
            <person name="Fujiyama A."/>
            <person name="Inagaki F."/>
            <person name="Takami H."/>
        </authorList>
    </citation>
    <scope>NUCLEOTIDE SEQUENCE</scope>
    <source>
        <strain evidence="3">Expedition CK06-06</strain>
    </source>
</reference>
<dbReference type="Gene3D" id="3.40.50.720">
    <property type="entry name" value="NAD(P)-binding Rossmann-like Domain"/>
    <property type="match status" value="1"/>
</dbReference>
<dbReference type="PANTHER" id="PTHR43669">
    <property type="entry name" value="5-KETO-D-GLUCONATE 5-REDUCTASE"/>
    <property type="match status" value="1"/>
</dbReference>
<dbReference type="InterPro" id="IPR036291">
    <property type="entry name" value="NAD(P)-bd_dom_sf"/>
</dbReference>
<evidence type="ECO:0008006" key="4">
    <source>
        <dbReference type="Google" id="ProtNLM"/>
    </source>
</evidence>
<dbReference type="GO" id="GO:0016491">
    <property type="term" value="F:oxidoreductase activity"/>
    <property type="evidence" value="ECO:0007669"/>
    <property type="project" value="UniProtKB-KW"/>
</dbReference>
<proteinExistence type="inferred from homology"/>
<evidence type="ECO:0000313" key="3">
    <source>
        <dbReference type="EMBL" id="GAI48467.1"/>
    </source>
</evidence>
<keyword evidence="2" id="KW-0560">Oxidoreductase</keyword>
<name>X1NWQ7_9ZZZZ</name>
<dbReference type="AlphaFoldDB" id="X1NWQ7"/>
<dbReference type="SUPFAM" id="SSF51735">
    <property type="entry name" value="NAD(P)-binding Rossmann-fold domains"/>
    <property type="match status" value="1"/>
</dbReference>
<dbReference type="Pfam" id="PF00106">
    <property type="entry name" value="adh_short"/>
    <property type="match status" value="1"/>
</dbReference>
<protein>
    <recommendedName>
        <fullName evidence="4">SDR family NAD(P)-dependent oxidoreductase</fullName>
    </recommendedName>
</protein>
<dbReference type="InterPro" id="IPR002347">
    <property type="entry name" value="SDR_fam"/>
</dbReference>
<evidence type="ECO:0000256" key="2">
    <source>
        <dbReference type="ARBA" id="ARBA00023002"/>
    </source>
</evidence>
<comment type="similarity">
    <text evidence="1">Belongs to the short-chain dehydrogenases/reductases (SDR) family.</text>
</comment>
<gene>
    <name evidence="3" type="ORF">S06H3_62453</name>
</gene>
<evidence type="ECO:0000256" key="1">
    <source>
        <dbReference type="ARBA" id="ARBA00006484"/>
    </source>
</evidence>
<accession>X1NWQ7</accession>